<evidence type="ECO:0000313" key="2">
    <source>
        <dbReference type="Proteomes" id="UP000593577"/>
    </source>
</evidence>
<accession>A0A7J8Y452</accession>
<gene>
    <name evidence="1" type="ORF">Goari_004512</name>
</gene>
<dbReference type="AlphaFoldDB" id="A0A7J8Y452"/>
<comment type="caution">
    <text evidence="1">The sequence shown here is derived from an EMBL/GenBank/DDBJ whole genome shotgun (WGS) entry which is preliminary data.</text>
</comment>
<protein>
    <recommendedName>
        <fullName evidence="3">RNase H type-1 domain-containing protein</fullName>
    </recommendedName>
</protein>
<keyword evidence="2" id="KW-1185">Reference proteome</keyword>
<dbReference type="EMBL" id="JABFAA010000010">
    <property type="protein sequence ID" value="MBA0694192.1"/>
    <property type="molecule type" value="Genomic_DNA"/>
</dbReference>
<name>A0A7J8Y452_GOSAI</name>
<reference evidence="1 2" key="1">
    <citation type="journal article" date="2019" name="Genome Biol. Evol.">
        <title>Insights into the evolution of the New World diploid cottons (Gossypium, subgenus Houzingenia) based on genome sequencing.</title>
        <authorList>
            <person name="Grover C.E."/>
            <person name="Arick M.A. 2nd"/>
            <person name="Thrash A."/>
            <person name="Conover J.L."/>
            <person name="Sanders W.S."/>
            <person name="Peterson D.G."/>
            <person name="Frelichowski J.E."/>
            <person name="Scheffler J.A."/>
            <person name="Scheffler B.E."/>
            <person name="Wendel J.F."/>
        </authorList>
    </citation>
    <scope>NUCLEOTIDE SEQUENCE [LARGE SCALE GENOMIC DNA]</scope>
    <source>
        <strain evidence="1">185</strain>
        <tissue evidence="1">Leaf</tissue>
    </source>
</reference>
<sequence length="122" mass="13449">MNGLSSDAICSICGQGIEYVLHAIMHCDAAKKMRLSKVLTAGLDNTVLFAMEGVPVGICSVFELELWSILDGKTLAQGRFHDRILIQTDNMKVVEVIKESFLKGSNSALIRRINQLLRNEAN</sequence>
<dbReference type="Proteomes" id="UP000593577">
    <property type="component" value="Unassembled WGS sequence"/>
</dbReference>
<evidence type="ECO:0000313" key="1">
    <source>
        <dbReference type="EMBL" id="MBA0694192.1"/>
    </source>
</evidence>
<proteinExistence type="predicted"/>
<organism evidence="1 2">
    <name type="scientific">Gossypium aridum</name>
    <name type="common">American cotton</name>
    <name type="synonym">Erioxylum aridum</name>
    <dbReference type="NCBI Taxonomy" id="34290"/>
    <lineage>
        <taxon>Eukaryota</taxon>
        <taxon>Viridiplantae</taxon>
        <taxon>Streptophyta</taxon>
        <taxon>Embryophyta</taxon>
        <taxon>Tracheophyta</taxon>
        <taxon>Spermatophyta</taxon>
        <taxon>Magnoliopsida</taxon>
        <taxon>eudicotyledons</taxon>
        <taxon>Gunneridae</taxon>
        <taxon>Pentapetalae</taxon>
        <taxon>rosids</taxon>
        <taxon>malvids</taxon>
        <taxon>Malvales</taxon>
        <taxon>Malvaceae</taxon>
        <taxon>Malvoideae</taxon>
        <taxon>Gossypium</taxon>
    </lineage>
</organism>
<evidence type="ECO:0008006" key="3">
    <source>
        <dbReference type="Google" id="ProtNLM"/>
    </source>
</evidence>